<dbReference type="Gene3D" id="3.40.50.300">
    <property type="entry name" value="P-loop containing nucleotide triphosphate hydrolases"/>
    <property type="match status" value="1"/>
</dbReference>
<dbReference type="GO" id="GO:0005524">
    <property type="term" value="F:ATP binding"/>
    <property type="evidence" value="ECO:0007669"/>
    <property type="project" value="UniProtKB-KW"/>
</dbReference>
<accession>A0ABW5E1Q6</accession>
<evidence type="ECO:0000313" key="5">
    <source>
        <dbReference type="EMBL" id="MFD2276511.1"/>
    </source>
</evidence>
<organism evidence="5 6">
    <name type="scientific">Rubritalea spongiae</name>
    <dbReference type="NCBI Taxonomy" id="430797"/>
    <lineage>
        <taxon>Bacteria</taxon>
        <taxon>Pseudomonadati</taxon>
        <taxon>Verrucomicrobiota</taxon>
        <taxon>Verrucomicrobiia</taxon>
        <taxon>Verrucomicrobiales</taxon>
        <taxon>Rubritaleaceae</taxon>
        <taxon>Rubritalea</taxon>
    </lineage>
</organism>
<dbReference type="InterPro" id="IPR003439">
    <property type="entry name" value="ABC_transporter-like_ATP-bd"/>
</dbReference>
<dbReference type="InterPro" id="IPR017871">
    <property type="entry name" value="ABC_transporter-like_CS"/>
</dbReference>
<proteinExistence type="predicted"/>
<dbReference type="InterPro" id="IPR050153">
    <property type="entry name" value="Metal_Ion_Import_ABC"/>
</dbReference>
<keyword evidence="2" id="KW-0547">Nucleotide-binding</keyword>
<evidence type="ECO:0000256" key="2">
    <source>
        <dbReference type="ARBA" id="ARBA00022741"/>
    </source>
</evidence>
<keyword evidence="3 5" id="KW-0067">ATP-binding</keyword>
<protein>
    <submittedName>
        <fullName evidence="5">ABC transporter ATP-binding protein</fullName>
    </submittedName>
</protein>
<dbReference type="SUPFAM" id="SSF52540">
    <property type="entry name" value="P-loop containing nucleoside triphosphate hydrolases"/>
    <property type="match status" value="1"/>
</dbReference>
<dbReference type="InterPro" id="IPR027417">
    <property type="entry name" value="P-loop_NTPase"/>
</dbReference>
<evidence type="ECO:0000256" key="3">
    <source>
        <dbReference type="ARBA" id="ARBA00022840"/>
    </source>
</evidence>
<keyword evidence="1" id="KW-0813">Transport</keyword>
<dbReference type="SMART" id="SM00382">
    <property type="entry name" value="AAA"/>
    <property type="match status" value="1"/>
</dbReference>
<evidence type="ECO:0000313" key="6">
    <source>
        <dbReference type="Proteomes" id="UP001597297"/>
    </source>
</evidence>
<reference evidence="6" key="1">
    <citation type="journal article" date="2019" name="Int. J. Syst. Evol. Microbiol.">
        <title>The Global Catalogue of Microorganisms (GCM) 10K type strain sequencing project: providing services to taxonomists for standard genome sequencing and annotation.</title>
        <authorList>
            <consortium name="The Broad Institute Genomics Platform"/>
            <consortium name="The Broad Institute Genome Sequencing Center for Infectious Disease"/>
            <person name="Wu L."/>
            <person name="Ma J."/>
        </authorList>
    </citation>
    <scope>NUCLEOTIDE SEQUENCE [LARGE SCALE GENOMIC DNA]</scope>
    <source>
        <strain evidence="6">JCM 16545</strain>
    </source>
</reference>
<dbReference type="Pfam" id="PF00005">
    <property type="entry name" value="ABC_tran"/>
    <property type="match status" value="1"/>
</dbReference>
<comment type="caution">
    <text evidence="5">The sequence shown here is derived from an EMBL/GenBank/DDBJ whole genome shotgun (WGS) entry which is preliminary data.</text>
</comment>
<evidence type="ECO:0000256" key="1">
    <source>
        <dbReference type="ARBA" id="ARBA00022448"/>
    </source>
</evidence>
<dbReference type="Proteomes" id="UP001597297">
    <property type="component" value="Unassembled WGS sequence"/>
</dbReference>
<dbReference type="RefSeq" id="WP_377093009.1">
    <property type="nucleotide sequence ID" value="NZ_JBHSJM010000001.1"/>
</dbReference>
<feature type="domain" description="ABC transporter" evidence="4">
    <location>
        <begin position="11"/>
        <end position="240"/>
    </location>
</feature>
<sequence length="254" mass="27631">MQSTDRSKLLLECVDVGYSVGKAKTLLQGVSFLVNEGEHCAVVGPNGAGKTTLLNLLLGLNELSAGDVLYRGNSIKGKTQRELAKLVAYVPQLLATEIPYSVLEFVAMGRYAHGGGEDDDAVVRAMEMVDVVQFKDRAVASLSGGERQRVCIAAALAQEAPLLVLDEPLSHLDPGQRLEIRRVIRQLPKNITIIAVTHDMDWLLEDFNRVLCITGGALKYDVDVEGFVQQELAEELFGHGLGGLVEKRYGEVKT</sequence>
<dbReference type="PROSITE" id="PS50893">
    <property type="entry name" value="ABC_TRANSPORTER_2"/>
    <property type="match status" value="1"/>
</dbReference>
<dbReference type="PANTHER" id="PTHR42734">
    <property type="entry name" value="METAL TRANSPORT SYSTEM ATP-BINDING PROTEIN TM_0124-RELATED"/>
    <property type="match status" value="1"/>
</dbReference>
<gene>
    <name evidence="5" type="ORF">ACFSQZ_08540</name>
</gene>
<name>A0ABW5E1Q6_9BACT</name>
<dbReference type="InterPro" id="IPR003593">
    <property type="entry name" value="AAA+_ATPase"/>
</dbReference>
<dbReference type="EMBL" id="JBHUJC010000025">
    <property type="protein sequence ID" value="MFD2276511.1"/>
    <property type="molecule type" value="Genomic_DNA"/>
</dbReference>
<evidence type="ECO:0000259" key="4">
    <source>
        <dbReference type="PROSITE" id="PS50893"/>
    </source>
</evidence>
<dbReference type="PROSITE" id="PS00211">
    <property type="entry name" value="ABC_TRANSPORTER_1"/>
    <property type="match status" value="1"/>
</dbReference>
<keyword evidence="6" id="KW-1185">Reference proteome</keyword>